<comment type="caution">
    <text evidence="13">The sequence shown here is derived from an EMBL/GenBank/DDBJ whole genome shotgun (WGS) entry which is preliminary data.</text>
</comment>
<feature type="domain" description="SRCR" evidence="12">
    <location>
        <begin position="352"/>
        <end position="449"/>
    </location>
</feature>
<protein>
    <recommendedName>
        <fullName evidence="12">SRCR domain-containing protein</fullName>
    </recommendedName>
</protein>
<dbReference type="EMBL" id="VHII01000005">
    <property type="protein sequence ID" value="KAF1390872.1"/>
    <property type="molecule type" value="Genomic_DNA"/>
</dbReference>
<evidence type="ECO:0000256" key="5">
    <source>
        <dbReference type="ARBA" id="ARBA00022989"/>
    </source>
</evidence>
<feature type="domain" description="SRCR" evidence="12">
    <location>
        <begin position="567"/>
        <end position="640"/>
    </location>
</feature>
<dbReference type="Proteomes" id="UP000465112">
    <property type="component" value="Chromosome 5"/>
</dbReference>
<keyword evidence="5 11" id="KW-1133">Transmembrane helix</keyword>
<keyword evidence="3" id="KW-0732">Signal</keyword>
<keyword evidence="4" id="KW-0677">Repeat</keyword>
<feature type="disulfide bond" evidence="9">
    <location>
        <begin position="213"/>
        <end position="223"/>
    </location>
</feature>
<feature type="disulfide bond" evidence="9">
    <location>
        <begin position="420"/>
        <end position="430"/>
    </location>
</feature>
<evidence type="ECO:0000256" key="1">
    <source>
        <dbReference type="ARBA" id="ARBA00004167"/>
    </source>
</evidence>
<feature type="disulfide bond" evidence="9">
    <location>
        <begin position="608"/>
        <end position="618"/>
    </location>
</feature>
<feature type="domain" description="SRCR" evidence="12">
    <location>
        <begin position="143"/>
        <end position="242"/>
    </location>
</feature>
<keyword evidence="2 11" id="KW-0812">Transmembrane</keyword>
<gene>
    <name evidence="13" type="ORF">PFLUV_G00062600</name>
</gene>
<feature type="disulfide bond" evidence="9">
    <location>
        <begin position="77"/>
        <end position="138"/>
    </location>
</feature>
<feature type="domain" description="SRCR" evidence="12">
    <location>
        <begin position="39"/>
        <end position="139"/>
    </location>
</feature>
<dbReference type="SMART" id="SM00202">
    <property type="entry name" value="SR"/>
    <property type="match status" value="3"/>
</dbReference>
<feature type="transmembrane region" description="Helical" evidence="11">
    <location>
        <begin position="754"/>
        <end position="779"/>
    </location>
</feature>
<dbReference type="PANTHER" id="PTHR48071">
    <property type="entry name" value="SRCR DOMAIN-CONTAINING PROTEIN"/>
    <property type="match status" value="1"/>
</dbReference>
<dbReference type="PANTHER" id="PTHR48071:SF25">
    <property type="entry name" value="SCAVENGER RECEPTOR CYSTEINE-RICH TYPE 1 PROTEIN M160-LIKE ISOFORM X1"/>
    <property type="match status" value="1"/>
</dbReference>
<dbReference type="GO" id="GO:0031638">
    <property type="term" value="P:zymogen activation"/>
    <property type="evidence" value="ECO:0007669"/>
    <property type="project" value="TreeGrafter"/>
</dbReference>
<evidence type="ECO:0000256" key="4">
    <source>
        <dbReference type="ARBA" id="ARBA00022737"/>
    </source>
</evidence>
<feature type="domain" description="SRCR" evidence="12">
    <location>
        <begin position="1"/>
        <end position="34"/>
    </location>
</feature>
<feature type="disulfide bond" evidence="9">
    <location>
        <begin position="108"/>
        <end position="118"/>
    </location>
</feature>
<feature type="domain" description="SRCR" evidence="12">
    <location>
        <begin position="238"/>
        <end position="347"/>
    </location>
</feature>
<reference evidence="13 14" key="1">
    <citation type="submission" date="2019-06" db="EMBL/GenBank/DDBJ databases">
        <title>A chromosome-scale genome assembly of the European perch, Perca fluviatilis.</title>
        <authorList>
            <person name="Roques C."/>
            <person name="Zahm M."/>
            <person name="Cabau C."/>
            <person name="Klopp C."/>
            <person name="Bouchez O."/>
            <person name="Donnadieu C."/>
            <person name="Kuhl H."/>
            <person name="Gislard M."/>
            <person name="Guendouz S."/>
            <person name="Journot L."/>
            <person name="Haffray P."/>
            <person name="Bestin A."/>
            <person name="Morvezen R."/>
            <person name="Feron R."/>
            <person name="Wen M."/>
            <person name="Jouanno E."/>
            <person name="Herpin A."/>
            <person name="Schartl M."/>
            <person name="Postlethwait J."/>
            <person name="Schaerlinger B."/>
            <person name="Chardard D."/>
            <person name="Lecocq T."/>
            <person name="Poncet C."/>
            <person name="Jaffrelo L."/>
            <person name="Lampietro C."/>
            <person name="Guiguen Y."/>
        </authorList>
    </citation>
    <scope>NUCLEOTIDE SEQUENCE [LARGE SCALE GENOMIC DNA]</scope>
    <source>
        <tissue evidence="13">Blood</tissue>
    </source>
</reference>
<evidence type="ECO:0000313" key="14">
    <source>
        <dbReference type="Proteomes" id="UP000465112"/>
    </source>
</evidence>
<evidence type="ECO:0000256" key="8">
    <source>
        <dbReference type="ARBA" id="ARBA00023180"/>
    </source>
</evidence>
<dbReference type="PROSITE" id="PS50287">
    <property type="entry name" value="SRCR_2"/>
    <property type="match status" value="8"/>
</dbReference>
<evidence type="ECO:0000256" key="2">
    <source>
        <dbReference type="ARBA" id="ARBA00022692"/>
    </source>
</evidence>
<feature type="region of interest" description="Disordered" evidence="10">
    <location>
        <begin position="855"/>
        <end position="930"/>
    </location>
</feature>
<evidence type="ECO:0000256" key="3">
    <source>
        <dbReference type="ARBA" id="ARBA00022729"/>
    </source>
</evidence>
<keyword evidence="8" id="KW-0325">Glycoprotein</keyword>
<evidence type="ECO:0000259" key="12">
    <source>
        <dbReference type="PROSITE" id="PS50287"/>
    </source>
</evidence>
<feature type="compositionally biased region" description="Polar residues" evidence="10">
    <location>
        <begin position="855"/>
        <end position="870"/>
    </location>
</feature>
<keyword evidence="6 11" id="KW-0472">Membrane</keyword>
<feature type="domain" description="SRCR" evidence="12">
    <location>
        <begin position="640"/>
        <end position="737"/>
    </location>
</feature>
<evidence type="ECO:0000256" key="9">
    <source>
        <dbReference type="PROSITE-ProRule" id="PRU00196"/>
    </source>
</evidence>
<comment type="subcellular location">
    <subcellularLocation>
        <location evidence="1">Membrane</location>
        <topology evidence="1">Single-pass membrane protein</topology>
    </subcellularLocation>
</comment>
<sequence length="930" mass="102392">MDNVKCSGDEPSLWHCRAKHSKNECSSVAYVVCADSISVKLLDGPGKCAGRVEVQHEGKWHRVNQAGWTDTNSDTVCKQLNCGSRRVLTTPEKFSQGSNGVLHKTVDCKTDAKHISECIPAANLNDQPRDLVAVGITCEEHKVVFLKGDSSCSGMVGIEHDTKTYWLSGSNETWDQNSADTVCRQMHCGSALNHISIPSADLVKDVWNVSYSCLSNSTSLLDCENTTLPSNHSDTIATVACSGKIEVNLTNECWGYVNVCANGECGNVCADTWTDKKYAMLCKDLGCGDKVLETNSKLQPKANTKGSKVLFTGLHTTNNMNNLSQSIFIKNENNYVCNPSQVYVVCSGSFKSKFSSSRDKCFGNVLVEYEGQWLPVCKKAFENINTQKAICGEQCGLAGEPIPYFGPESTEGRVIEKIECGDDAKSITACKVKTGPPSTCSQRGGLQCSNWSKIRLTGGNACNGDVSVRSQNGVSAVSTDGWTESEGQILCRDLECGNFMSYRTRTSDSTSTTSFSCAGVNNSKNIWECEKNTSEKQKQLVLECQDEPKVTLSNKCHGELKINGVAVCATDWKNEYSQRVCQDQDCGIAIAGVPYENQANGNYYHVSCENDHYKLGQCKRYKGKCQKEGKEGTLVSVYCVHNVKFNTTQKCGGQIEINYGRGWKKVCPLNSFSKKHKEMLCKELKDCGPLNESITYREKKKDSNLEISLECNNDQNITYCVSQKPCKDAQPAEIYCDGYEPPDPPIPVPPPPNVLYILLGVGFLLVLVILIVVFVRICIVKKAKKKAMNFSLRKLSRTEVEFESGDYEDVKDNEMEDFSLGRFKSETEVITENDARSTSSFPYDDIDEAQPLTSQVATDADSRNNINQDGVTYEVDDPQENYDDIEACPEITQTEAEVHNSPQTTPEGDTEAPQGLVQGDEDYLVPGQDG</sequence>
<feature type="compositionally biased region" description="Polar residues" evidence="10">
    <location>
        <begin position="891"/>
        <end position="907"/>
    </location>
</feature>
<feature type="compositionally biased region" description="Acidic residues" evidence="10">
    <location>
        <begin position="874"/>
        <end position="887"/>
    </location>
</feature>
<keyword evidence="14" id="KW-1185">Reference proteome</keyword>
<evidence type="ECO:0000256" key="11">
    <source>
        <dbReference type="SAM" id="Phobius"/>
    </source>
</evidence>
<feature type="disulfide bond" evidence="9">
    <location>
        <begin position="6"/>
        <end position="16"/>
    </location>
</feature>
<dbReference type="FunFam" id="3.10.250.10:FF:000016">
    <property type="entry name" value="Scavenger receptor cysteine-rich protein type 12"/>
    <property type="match status" value="1"/>
</dbReference>
<dbReference type="GO" id="GO:0004252">
    <property type="term" value="F:serine-type endopeptidase activity"/>
    <property type="evidence" value="ECO:0007669"/>
    <property type="project" value="TreeGrafter"/>
</dbReference>
<dbReference type="InterPro" id="IPR001190">
    <property type="entry name" value="SRCR"/>
</dbReference>
<keyword evidence="7 9" id="KW-1015">Disulfide bond</keyword>
<evidence type="ECO:0000256" key="7">
    <source>
        <dbReference type="ARBA" id="ARBA00023157"/>
    </source>
</evidence>
<feature type="domain" description="SRCR" evidence="12">
    <location>
        <begin position="454"/>
        <end position="557"/>
    </location>
</feature>
<name>A0A6A5FN15_PERFL</name>
<dbReference type="AlphaFoldDB" id="A0A6A5FN15"/>
<dbReference type="Pfam" id="PF00530">
    <property type="entry name" value="SRCR"/>
    <property type="match status" value="5"/>
</dbReference>
<dbReference type="GO" id="GO:0005886">
    <property type="term" value="C:plasma membrane"/>
    <property type="evidence" value="ECO:0007669"/>
    <property type="project" value="TreeGrafter"/>
</dbReference>
<dbReference type="Gene3D" id="3.10.250.10">
    <property type="entry name" value="SRCR-like domain"/>
    <property type="match status" value="6"/>
</dbReference>
<dbReference type="InterPro" id="IPR036772">
    <property type="entry name" value="SRCR-like_dom_sf"/>
</dbReference>
<proteinExistence type="predicted"/>
<accession>A0A6A5FN15</accession>
<comment type="caution">
    <text evidence="9">Lacks conserved residue(s) required for the propagation of feature annotation.</text>
</comment>
<organism evidence="13 14">
    <name type="scientific">Perca fluviatilis</name>
    <name type="common">European perch</name>
    <dbReference type="NCBI Taxonomy" id="8168"/>
    <lineage>
        <taxon>Eukaryota</taxon>
        <taxon>Metazoa</taxon>
        <taxon>Chordata</taxon>
        <taxon>Craniata</taxon>
        <taxon>Vertebrata</taxon>
        <taxon>Euteleostomi</taxon>
        <taxon>Actinopterygii</taxon>
        <taxon>Neopterygii</taxon>
        <taxon>Teleostei</taxon>
        <taxon>Neoteleostei</taxon>
        <taxon>Acanthomorphata</taxon>
        <taxon>Eupercaria</taxon>
        <taxon>Perciformes</taxon>
        <taxon>Percoidei</taxon>
        <taxon>Percidae</taxon>
        <taxon>Percinae</taxon>
        <taxon>Perca</taxon>
    </lineage>
</organism>
<evidence type="ECO:0000256" key="10">
    <source>
        <dbReference type="SAM" id="MobiDB-lite"/>
    </source>
</evidence>
<evidence type="ECO:0000313" key="13">
    <source>
        <dbReference type="EMBL" id="KAF1390872.1"/>
    </source>
</evidence>
<evidence type="ECO:0000256" key="6">
    <source>
        <dbReference type="ARBA" id="ARBA00023136"/>
    </source>
</evidence>
<dbReference type="SUPFAM" id="SSF56487">
    <property type="entry name" value="SRCR-like"/>
    <property type="match status" value="6"/>
</dbReference>